<evidence type="ECO:0000256" key="2">
    <source>
        <dbReference type="ARBA" id="ARBA00022553"/>
    </source>
</evidence>
<evidence type="ECO:0000259" key="4">
    <source>
        <dbReference type="Pfam" id="PF07993"/>
    </source>
</evidence>
<dbReference type="InterPro" id="IPR001242">
    <property type="entry name" value="Condensation_dom"/>
</dbReference>
<dbReference type="Pfam" id="PF00668">
    <property type="entry name" value="Condensation"/>
    <property type="match status" value="1"/>
</dbReference>
<feature type="domain" description="Condensation" evidence="3">
    <location>
        <begin position="3"/>
        <end position="277"/>
    </location>
</feature>
<evidence type="ECO:0000256" key="1">
    <source>
        <dbReference type="ARBA" id="ARBA00022450"/>
    </source>
</evidence>
<dbReference type="SUPFAM" id="SSF51735">
    <property type="entry name" value="NAD(P)-binding Rossmann-fold domains"/>
    <property type="match status" value="1"/>
</dbReference>
<dbReference type="InterPro" id="IPR013120">
    <property type="entry name" value="FAR_NAD-bd"/>
</dbReference>
<keyword evidence="2" id="KW-0597">Phosphoprotein</keyword>
<dbReference type="Proteomes" id="UP000249354">
    <property type="component" value="Unassembled WGS sequence"/>
</dbReference>
<keyword evidence="1" id="KW-0596">Phosphopantetheine</keyword>
<dbReference type="AlphaFoldDB" id="A0A2W4U0D1"/>
<dbReference type="PANTHER" id="PTHR44845:SF6">
    <property type="entry name" value="BETA-ALANINE-ACTIVATING ENZYME"/>
    <property type="match status" value="1"/>
</dbReference>
<dbReference type="InterPro" id="IPR036291">
    <property type="entry name" value="NAD(P)-bd_dom_sf"/>
</dbReference>
<dbReference type="EMBL" id="QBMC01000209">
    <property type="protein sequence ID" value="PZO10729.1"/>
    <property type="molecule type" value="Genomic_DNA"/>
</dbReference>
<name>A0A2W4U0D1_9CYAN</name>
<protein>
    <recommendedName>
        <fullName evidence="7">Non-ribosomal peptide synthetase</fullName>
    </recommendedName>
</protein>
<evidence type="ECO:0000313" key="6">
    <source>
        <dbReference type="Proteomes" id="UP000249354"/>
    </source>
</evidence>
<evidence type="ECO:0000259" key="3">
    <source>
        <dbReference type="Pfam" id="PF00668"/>
    </source>
</evidence>
<dbReference type="InterPro" id="IPR010060">
    <property type="entry name" value="NRPS_synth"/>
</dbReference>
<dbReference type="NCBIfam" id="TIGR01746">
    <property type="entry name" value="Thioester-redct"/>
    <property type="match status" value="1"/>
</dbReference>
<comment type="caution">
    <text evidence="5">The sequence shown here is derived from an EMBL/GenBank/DDBJ whole genome shotgun (WGS) entry which is preliminary data.</text>
</comment>
<evidence type="ECO:0000313" key="5">
    <source>
        <dbReference type="EMBL" id="PZO10729.1"/>
    </source>
</evidence>
<gene>
    <name evidence="5" type="ORF">DCF25_20290</name>
</gene>
<reference evidence="5 6" key="2">
    <citation type="submission" date="2018-06" db="EMBL/GenBank/DDBJ databases">
        <title>Metagenomic assembly of (sub)arctic Cyanobacteria and their associated microbiome from non-axenic cultures.</title>
        <authorList>
            <person name="Baurain D."/>
        </authorList>
    </citation>
    <scope>NUCLEOTIDE SEQUENCE [LARGE SCALE GENOMIC DNA]</scope>
    <source>
        <strain evidence="5">ULC129bin1</strain>
    </source>
</reference>
<organism evidence="5 6">
    <name type="scientific">Leptolyngbya foveolarum</name>
    <dbReference type="NCBI Taxonomy" id="47253"/>
    <lineage>
        <taxon>Bacteria</taxon>
        <taxon>Bacillati</taxon>
        <taxon>Cyanobacteriota</taxon>
        <taxon>Cyanophyceae</taxon>
        <taxon>Leptolyngbyales</taxon>
        <taxon>Leptolyngbyaceae</taxon>
        <taxon>Leptolyngbya group</taxon>
        <taxon>Leptolyngbya</taxon>
    </lineage>
</organism>
<reference evidence="6" key="1">
    <citation type="submission" date="2018-04" db="EMBL/GenBank/DDBJ databases">
        <authorList>
            <person name="Cornet L."/>
        </authorList>
    </citation>
    <scope>NUCLEOTIDE SEQUENCE [LARGE SCALE GENOMIC DNA]</scope>
</reference>
<dbReference type="PANTHER" id="PTHR44845">
    <property type="entry name" value="CARRIER DOMAIN-CONTAINING PROTEIN"/>
    <property type="match status" value="1"/>
</dbReference>
<dbReference type="SUPFAM" id="SSF52777">
    <property type="entry name" value="CoA-dependent acyltransferases"/>
    <property type="match status" value="1"/>
</dbReference>
<evidence type="ECO:0008006" key="7">
    <source>
        <dbReference type="Google" id="ProtNLM"/>
    </source>
</evidence>
<accession>A0A2W4U0D1</accession>
<dbReference type="Pfam" id="PF07993">
    <property type="entry name" value="NAD_binding_4"/>
    <property type="match status" value="1"/>
</dbReference>
<dbReference type="CDD" id="cd05235">
    <property type="entry name" value="SDR_e1"/>
    <property type="match status" value="1"/>
</dbReference>
<dbReference type="GO" id="GO:0003824">
    <property type="term" value="F:catalytic activity"/>
    <property type="evidence" value="ECO:0007669"/>
    <property type="project" value="InterPro"/>
</dbReference>
<sequence>KTSAFQTWAQKLQTYATSPQIQQELSFWKSVLPAVSTSIPVDVTEGEPVITSTQTVTVELTTAETNVLLKSLPQSEQVHINELFLAALTQSFQSWTDQSALLVDMEGHGREALFSQIDVSRTLGWFTTVYPVCLPLHTTTWQTALDEIKAQFQQLPNRGTGYGVLRYLAGFNQADHFPALPPSQVKFNYLGQFDQIFSQSKLFQPAEEPQGDTRSIKNHRSHLIEVVGLITKGQLYVEWTYSQHRHQTKTVEGLAAAFMTALRSRIARCQSLNNQSLNSQFNSQSVDKRDTLSPKNDREIDLLYQDLKLASTIRATPALENPVTQPEHILLTGATGFLGAFLLHELLQQTSAQVHCLIRATDTVAAQQRLQQHLQHYELWHERYTDRITPIVGDLSQPLLGLSTERFQALTRQIDHIYHNGASVNLAYPYSAVRAANVLGTKALLTLATCFKLKPIAYVSTLSVFSGMGEVTAPIAEMTTLQQVLPPTGGYARSKWVAEQLLWTARDRGVPVTIYRPGRILGDRRTGICNTRDRLSLMLRGCAYLGCAPTVDTLVDMTPVNYVSQAIVRISSTSTVWGKAFHLCNPRSMSWVDLVQQIQNLGYPLRLVSYDQWQYTLSHQWQQHLQSLSGDIHDHPLYPLMILFSDSPENTPATAAAVAQSLETADRQFDCHNTHKALIDDGIICPVINPQLLQRYFTYFSRSGFMRFSTTV</sequence>
<dbReference type="InterPro" id="IPR010080">
    <property type="entry name" value="Thioester_reductase-like_dom"/>
</dbReference>
<feature type="non-terminal residue" evidence="5">
    <location>
        <position position="1"/>
    </location>
</feature>
<dbReference type="NCBIfam" id="TIGR01720">
    <property type="entry name" value="NRPS-para261"/>
    <property type="match status" value="1"/>
</dbReference>
<feature type="domain" description="Thioester reductase (TE)" evidence="4">
    <location>
        <begin position="331"/>
        <end position="567"/>
    </location>
</feature>
<proteinExistence type="predicted"/>
<dbReference type="Gene3D" id="3.30.559.30">
    <property type="entry name" value="Nonribosomal peptide synthetase, condensation domain"/>
    <property type="match status" value="1"/>
</dbReference>
<dbReference type="Gene3D" id="3.40.50.720">
    <property type="entry name" value="NAD(P)-binding Rossmann-like Domain"/>
    <property type="match status" value="1"/>
</dbReference>